<accession>A0ABP5FNJ3</accession>
<sequence>MCRCPSVWGSAVVDGRWSYSDAWTPEPELLLTANCTAQNTDLWGFYDAECVSFIAWRMNNEGSRLGSRFGSRFGPPANSRPDFAVN</sequence>
<proteinExistence type="predicted"/>
<evidence type="ECO:0000313" key="2">
    <source>
        <dbReference type="Proteomes" id="UP001500751"/>
    </source>
</evidence>
<gene>
    <name evidence="1" type="ORF">GCM10009839_33050</name>
</gene>
<reference evidence="2" key="1">
    <citation type="journal article" date="2019" name="Int. J. Syst. Evol. Microbiol.">
        <title>The Global Catalogue of Microorganisms (GCM) 10K type strain sequencing project: providing services to taxonomists for standard genome sequencing and annotation.</title>
        <authorList>
            <consortium name="The Broad Institute Genomics Platform"/>
            <consortium name="The Broad Institute Genome Sequencing Center for Infectious Disease"/>
            <person name="Wu L."/>
            <person name="Ma J."/>
        </authorList>
    </citation>
    <scope>NUCLEOTIDE SEQUENCE [LARGE SCALE GENOMIC DNA]</scope>
    <source>
        <strain evidence="2">JCM 16014</strain>
    </source>
</reference>
<evidence type="ECO:0000313" key="1">
    <source>
        <dbReference type="EMBL" id="GAA2030673.1"/>
    </source>
</evidence>
<organism evidence="1 2">
    <name type="scientific">Catenulispora yoronensis</name>
    <dbReference type="NCBI Taxonomy" id="450799"/>
    <lineage>
        <taxon>Bacteria</taxon>
        <taxon>Bacillati</taxon>
        <taxon>Actinomycetota</taxon>
        <taxon>Actinomycetes</taxon>
        <taxon>Catenulisporales</taxon>
        <taxon>Catenulisporaceae</taxon>
        <taxon>Catenulispora</taxon>
    </lineage>
</organism>
<comment type="caution">
    <text evidence="1">The sequence shown here is derived from an EMBL/GenBank/DDBJ whole genome shotgun (WGS) entry which is preliminary data.</text>
</comment>
<dbReference type="EMBL" id="BAAAQN010000017">
    <property type="protein sequence ID" value="GAA2030673.1"/>
    <property type="molecule type" value="Genomic_DNA"/>
</dbReference>
<dbReference type="Proteomes" id="UP001500751">
    <property type="component" value="Unassembled WGS sequence"/>
</dbReference>
<protein>
    <recommendedName>
        <fullName evidence="3">C-type lectin domain-containing protein</fullName>
    </recommendedName>
</protein>
<evidence type="ECO:0008006" key="3">
    <source>
        <dbReference type="Google" id="ProtNLM"/>
    </source>
</evidence>
<name>A0ABP5FNJ3_9ACTN</name>
<keyword evidence="2" id="KW-1185">Reference proteome</keyword>